<evidence type="ECO:0000256" key="1">
    <source>
        <dbReference type="SAM" id="MobiDB-lite"/>
    </source>
</evidence>
<dbReference type="Proteomes" id="UP000637239">
    <property type="component" value="Chromosome 7"/>
</dbReference>
<name>A0A7R7VWK6_ASPCH</name>
<proteinExistence type="predicted"/>
<dbReference type="EMBL" id="AP024422">
    <property type="protein sequence ID" value="BCR92096.1"/>
    <property type="molecule type" value="Genomic_DNA"/>
</dbReference>
<sequence>MENELFQKIPSLQVMICRQCKHGVRPVEVERHLKRKHQFKHQSAHQLAQAVQQWEDIEQDSAAIQIPCILNDPLPIIPCEPNGLLCQRQDPPCHYVASSMDTMRKHWRQVHQWSQQTRRGRVGQRERTQGAAELRRSFTTVAWQQIFPSGPGSHYIHIRFPEGHPPTTTTTAPRGPGPTGRRCHHHRMGSGSNGPGTTGRHPGRLDHRC</sequence>
<feature type="region of interest" description="Disordered" evidence="1">
    <location>
        <begin position="161"/>
        <end position="209"/>
    </location>
</feature>
<dbReference type="GeneID" id="66986445"/>
<dbReference type="KEGG" id="ache:ACHE_70939S"/>
<accession>A0A7R7VWK6</accession>
<dbReference type="AlphaFoldDB" id="A0A7R7VWK6"/>
<dbReference type="InterPro" id="IPR022698">
    <property type="entry name" value="OrsD"/>
</dbReference>
<evidence type="ECO:0000313" key="3">
    <source>
        <dbReference type="Proteomes" id="UP000637239"/>
    </source>
</evidence>
<evidence type="ECO:0000313" key="2">
    <source>
        <dbReference type="EMBL" id="BCR92096.1"/>
    </source>
</evidence>
<reference evidence="2" key="2">
    <citation type="submission" date="2021-02" db="EMBL/GenBank/DDBJ databases">
        <title>Aspergillus chevalieri M1 genome sequence.</title>
        <authorList>
            <person name="Kadooka C."/>
            <person name="Mori K."/>
            <person name="Futagami T."/>
        </authorList>
    </citation>
    <scope>NUCLEOTIDE SEQUENCE</scope>
    <source>
        <strain evidence="2">M1</strain>
    </source>
</reference>
<feature type="compositionally biased region" description="Low complexity" evidence="1">
    <location>
        <begin position="165"/>
        <end position="174"/>
    </location>
</feature>
<keyword evidence="3" id="KW-1185">Reference proteome</keyword>
<organism evidence="2 3">
    <name type="scientific">Aspergillus chevalieri</name>
    <name type="common">Eurotium chevalieri</name>
    <dbReference type="NCBI Taxonomy" id="182096"/>
    <lineage>
        <taxon>Eukaryota</taxon>
        <taxon>Fungi</taxon>
        <taxon>Dikarya</taxon>
        <taxon>Ascomycota</taxon>
        <taxon>Pezizomycotina</taxon>
        <taxon>Eurotiomycetes</taxon>
        <taxon>Eurotiomycetidae</taxon>
        <taxon>Eurotiales</taxon>
        <taxon>Aspergillaceae</taxon>
        <taxon>Aspergillus</taxon>
        <taxon>Aspergillus subgen. Aspergillus</taxon>
    </lineage>
</organism>
<gene>
    <name evidence="2" type="ORF">ACHE_70939S</name>
</gene>
<protein>
    <submittedName>
        <fullName evidence="2">Uncharacterized protein</fullName>
    </submittedName>
</protein>
<dbReference type="RefSeq" id="XP_043140609.1">
    <property type="nucleotide sequence ID" value="XM_043283318.1"/>
</dbReference>
<dbReference type="Pfam" id="PF12013">
    <property type="entry name" value="OrsD"/>
    <property type="match status" value="1"/>
</dbReference>
<reference evidence="2" key="1">
    <citation type="submission" date="2021-01" db="EMBL/GenBank/DDBJ databases">
        <authorList>
            <consortium name="Aspergillus chevalieri M1 genome sequencing consortium"/>
            <person name="Kazuki M."/>
            <person name="Futagami T."/>
        </authorList>
    </citation>
    <scope>NUCLEOTIDE SEQUENCE</scope>
    <source>
        <strain evidence="2">M1</strain>
    </source>
</reference>